<dbReference type="OrthoDB" id="1745510at2759"/>
<keyword evidence="3 7" id="KW-0378">Hydrolase</keyword>
<evidence type="ECO:0000256" key="5">
    <source>
        <dbReference type="ARBA" id="ARBA00023242"/>
    </source>
</evidence>
<keyword evidence="3 7" id="KW-0347">Helicase</keyword>
<sequence>MNSVGVSILEDKVVNDKHDNSLEDDDLEVGIEDKDEESDPEFDDNFDGLADIWKEMSNGLESSRDIASSSHEHVKEEKEQCDHSLILEDDIGYVCCVCGIIERSIESIIDYQLPKETASVEAAEYM</sequence>
<gene>
    <name evidence="7" type="ORF">CTI12_AA253120</name>
</gene>
<dbReference type="Proteomes" id="UP000245207">
    <property type="component" value="Unassembled WGS sequence"/>
</dbReference>
<keyword evidence="4" id="KW-0067">ATP-binding</keyword>
<dbReference type="PANTHER" id="PTHR45821">
    <property type="entry name" value="SNF2 DOMAIN-CONTAINING PROTEIN CLASSY 2-RELATED"/>
    <property type="match status" value="1"/>
</dbReference>
<name>A0A2U1NKW3_ARTAN</name>
<feature type="compositionally biased region" description="Acidic residues" evidence="6">
    <location>
        <begin position="22"/>
        <end position="43"/>
    </location>
</feature>
<accession>A0A2U1NKW3</accession>
<dbReference type="GO" id="GO:0080188">
    <property type="term" value="P:gene silencing by siRNA-directed DNA methylation"/>
    <property type="evidence" value="ECO:0007669"/>
    <property type="project" value="InterPro"/>
</dbReference>
<dbReference type="PANTHER" id="PTHR45821:SF1">
    <property type="entry name" value="ATP-DEPENDENT HELICASE FAMILY PROTEIN-RELATED"/>
    <property type="match status" value="1"/>
</dbReference>
<dbReference type="STRING" id="35608.A0A2U1NKW3"/>
<evidence type="ECO:0000313" key="7">
    <source>
        <dbReference type="EMBL" id="PWA74126.1"/>
    </source>
</evidence>
<evidence type="ECO:0000256" key="6">
    <source>
        <dbReference type="SAM" id="MobiDB-lite"/>
    </source>
</evidence>
<evidence type="ECO:0000256" key="3">
    <source>
        <dbReference type="ARBA" id="ARBA00022806"/>
    </source>
</evidence>
<evidence type="ECO:0000256" key="4">
    <source>
        <dbReference type="ARBA" id="ARBA00022840"/>
    </source>
</evidence>
<proteinExistence type="predicted"/>
<dbReference type="InterPro" id="IPR044567">
    <property type="entry name" value="CLSY/DRD1"/>
</dbReference>
<organism evidence="7 8">
    <name type="scientific">Artemisia annua</name>
    <name type="common">Sweet wormwood</name>
    <dbReference type="NCBI Taxonomy" id="35608"/>
    <lineage>
        <taxon>Eukaryota</taxon>
        <taxon>Viridiplantae</taxon>
        <taxon>Streptophyta</taxon>
        <taxon>Embryophyta</taxon>
        <taxon>Tracheophyta</taxon>
        <taxon>Spermatophyta</taxon>
        <taxon>Magnoliopsida</taxon>
        <taxon>eudicotyledons</taxon>
        <taxon>Gunneridae</taxon>
        <taxon>Pentapetalae</taxon>
        <taxon>asterids</taxon>
        <taxon>campanulids</taxon>
        <taxon>Asterales</taxon>
        <taxon>Asteraceae</taxon>
        <taxon>Asteroideae</taxon>
        <taxon>Anthemideae</taxon>
        <taxon>Artemisiinae</taxon>
        <taxon>Artemisia</taxon>
    </lineage>
</organism>
<evidence type="ECO:0000256" key="1">
    <source>
        <dbReference type="ARBA" id="ARBA00004123"/>
    </source>
</evidence>
<comment type="subcellular location">
    <subcellularLocation>
        <location evidence="1">Nucleus</location>
    </subcellularLocation>
</comment>
<dbReference type="GO" id="GO:0005524">
    <property type="term" value="F:ATP binding"/>
    <property type="evidence" value="ECO:0007669"/>
    <property type="project" value="UniProtKB-KW"/>
</dbReference>
<comment type="caution">
    <text evidence="7">The sequence shown here is derived from an EMBL/GenBank/DDBJ whole genome shotgun (WGS) entry which is preliminary data.</text>
</comment>
<dbReference type="AlphaFoldDB" id="A0A2U1NKW3"/>
<dbReference type="GO" id="GO:0004386">
    <property type="term" value="F:helicase activity"/>
    <property type="evidence" value="ECO:0007669"/>
    <property type="project" value="UniProtKB-KW"/>
</dbReference>
<evidence type="ECO:0000313" key="8">
    <source>
        <dbReference type="Proteomes" id="UP000245207"/>
    </source>
</evidence>
<keyword evidence="8" id="KW-1185">Reference proteome</keyword>
<keyword evidence="2" id="KW-0547">Nucleotide-binding</keyword>
<dbReference type="GO" id="GO:0005634">
    <property type="term" value="C:nucleus"/>
    <property type="evidence" value="ECO:0007669"/>
    <property type="project" value="UniProtKB-SubCell"/>
</dbReference>
<evidence type="ECO:0000256" key="2">
    <source>
        <dbReference type="ARBA" id="ARBA00022741"/>
    </source>
</evidence>
<feature type="region of interest" description="Disordered" evidence="6">
    <location>
        <begin position="17"/>
        <end position="43"/>
    </location>
</feature>
<keyword evidence="5" id="KW-0539">Nucleus</keyword>
<dbReference type="EMBL" id="PKPP01002617">
    <property type="protein sequence ID" value="PWA74126.1"/>
    <property type="molecule type" value="Genomic_DNA"/>
</dbReference>
<protein>
    <submittedName>
        <fullName evidence="7">Helicase, C-terminal</fullName>
    </submittedName>
</protein>
<reference evidence="7 8" key="1">
    <citation type="journal article" date="2018" name="Mol. Plant">
        <title>The genome of Artemisia annua provides insight into the evolution of Asteraceae family and artemisinin biosynthesis.</title>
        <authorList>
            <person name="Shen Q."/>
            <person name="Zhang L."/>
            <person name="Liao Z."/>
            <person name="Wang S."/>
            <person name="Yan T."/>
            <person name="Shi P."/>
            <person name="Liu M."/>
            <person name="Fu X."/>
            <person name="Pan Q."/>
            <person name="Wang Y."/>
            <person name="Lv Z."/>
            <person name="Lu X."/>
            <person name="Zhang F."/>
            <person name="Jiang W."/>
            <person name="Ma Y."/>
            <person name="Chen M."/>
            <person name="Hao X."/>
            <person name="Li L."/>
            <person name="Tang Y."/>
            <person name="Lv G."/>
            <person name="Zhou Y."/>
            <person name="Sun X."/>
            <person name="Brodelius P.E."/>
            <person name="Rose J.K.C."/>
            <person name="Tang K."/>
        </authorList>
    </citation>
    <scope>NUCLEOTIDE SEQUENCE [LARGE SCALE GENOMIC DNA]</scope>
    <source>
        <strain evidence="8">cv. Huhao1</strain>
        <tissue evidence="7">Leaf</tissue>
    </source>
</reference>